<dbReference type="AlphaFoldDB" id="A0A813C6P8"/>
<gene>
    <name evidence="2" type="ORF">SNEC2469_LOCUS33305</name>
</gene>
<dbReference type="EMBL" id="CAJNJA010087253">
    <property type="protein sequence ID" value="CAE7938832.1"/>
    <property type="molecule type" value="Genomic_DNA"/>
</dbReference>
<evidence type="ECO:0000313" key="3">
    <source>
        <dbReference type="Proteomes" id="UP000601435"/>
    </source>
</evidence>
<feature type="region of interest" description="Disordered" evidence="1">
    <location>
        <begin position="160"/>
        <end position="203"/>
    </location>
</feature>
<organism evidence="2 3">
    <name type="scientific">Symbiodinium necroappetens</name>
    <dbReference type="NCBI Taxonomy" id="1628268"/>
    <lineage>
        <taxon>Eukaryota</taxon>
        <taxon>Sar</taxon>
        <taxon>Alveolata</taxon>
        <taxon>Dinophyceae</taxon>
        <taxon>Suessiales</taxon>
        <taxon>Symbiodiniaceae</taxon>
        <taxon>Symbiodinium</taxon>
    </lineage>
</organism>
<evidence type="ECO:0000313" key="2">
    <source>
        <dbReference type="EMBL" id="CAE7938832.1"/>
    </source>
</evidence>
<comment type="caution">
    <text evidence="2">The sequence shown here is derived from an EMBL/GenBank/DDBJ whole genome shotgun (WGS) entry which is preliminary data.</text>
</comment>
<accession>A0A813C6P8</accession>
<evidence type="ECO:0000256" key="1">
    <source>
        <dbReference type="SAM" id="MobiDB-lite"/>
    </source>
</evidence>
<keyword evidence="3" id="KW-1185">Reference proteome</keyword>
<reference evidence="2" key="1">
    <citation type="submission" date="2021-02" db="EMBL/GenBank/DDBJ databases">
        <authorList>
            <person name="Dougan E. K."/>
            <person name="Rhodes N."/>
            <person name="Thang M."/>
            <person name="Chan C."/>
        </authorList>
    </citation>
    <scope>NUCLEOTIDE SEQUENCE</scope>
</reference>
<dbReference type="Proteomes" id="UP000601435">
    <property type="component" value="Unassembled WGS sequence"/>
</dbReference>
<sequence length="231" mass="24949">MSQQQSGLEAMQEELLAGMARRPDEARMSVVEHGIASLHAKQNELSATLQGMMSLNAAGEHVGSMDKVAVAAMLQPLQQRIGQQETDLKEMRSKVEQLRVSDTEVLKGEMATVADAMTTLCVKIEEMDTLKAVNDRLSSELGTVAKALANLADRVDRLEGKTPTNSIASAGAEVASAPTPRDPRRSERKAPSPRRWLQEPLSVSVGRCSDVPGILQSSEHLLSRPTTQGLL</sequence>
<proteinExistence type="predicted"/>
<dbReference type="OrthoDB" id="431986at2759"/>
<protein>
    <submittedName>
        <fullName evidence="2">Uncharacterized protein</fullName>
    </submittedName>
</protein>
<feature type="compositionally biased region" description="Basic and acidic residues" evidence="1">
    <location>
        <begin position="181"/>
        <end position="190"/>
    </location>
</feature>
<name>A0A813C6P8_9DINO</name>